<accession>A0A7I7Y328</accession>
<dbReference type="EMBL" id="AP022612">
    <property type="protein sequence ID" value="BBZ35411.1"/>
    <property type="molecule type" value="Genomic_DNA"/>
</dbReference>
<reference evidence="2" key="1">
    <citation type="journal article" date="2019" name="Emerg. Microbes Infect.">
        <title>Comprehensive subspecies identification of 175 nontuberculous mycobacteria species based on 7547 genomic profiles.</title>
        <authorList>
            <person name="Matsumoto Y."/>
            <person name="Kinjo T."/>
            <person name="Motooka D."/>
            <person name="Nabeya D."/>
            <person name="Jung N."/>
            <person name="Uechi K."/>
            <person name="Horii T."/>
            <person name="Iida T."/>
            <person name="Fujita J."/>
            <person name="Nakamura S."/>
        </authorList>
    </citation>
    <scope>NUCLEOTIDE SEQUENCE [LARGE SCALE GENOMIC DNA]</scope>
    <source>
        <strain evidence="2">JCM 13671</strain>
    </source>
</reference>
<sequence length="152" mass="15793">MTDPVSPSARPRIVDIAFWLLVLGAVLLMFGGMIALATNFDSVRAVAAESVSDDTVRDYLTLHRAAGVFCVVVGVSLAYVAGRMRSGDARFRRSAIALSIAAVVLIGLLAVIAGVHLVALLALVLVMGSAVSLTRPAAAEWFGAGARDEGAR</sequence>
<name>A0A7I7Y328_9MYCO</name>
<keyword evidence="1" id="KW-0472">Membrane</keyword>
<evidence type="ECO:0000313" key="2">
    <source>
        <dbReference type="EMBL" id="BBZ35411.1"/>
    </source>
</evidence>
<proteinExistence type="predicted"/>
<reference evidence="2" key="2">
    <citation type="submission" date="2020-02" db="EMBL/GenBank/DDBJ databases">
        <authorList>
            <person name="Matsumoto Y."/>
            <person name="Motooka D."/>
            <person name="Nakamura S."/>
        </authorList>
    </citation>
    <scope>NUCLEOTIDE SEQUENCE</scope>
    <source>
        <strain evidence="2">JCM 13671</strain>
    </source>
</reference>
<dbReference type="OrthoDB" id="4464283at2"/>
<feature type="transmembrane region" description="Helical" evidence="1">
    <location>
        <begin position="94"/>
        <end position="127"/>
    </location>
</feature>
<dbReference type="AlphaFoldDB" id="A0A7I7Y328"/>
<gene>
    <name evidence="2" type="ORF">MCNF_40160</name>
</gene>
<feature type="transmembrane region" description="Helical" evidence="1">
    <location>
        <begin position="16"/>
        <end position="40"/>
    </location>
</feature>
<keyword evidence="3" id="KW-1185">Reference proteome</keyword>
<keyword evidence="1" id="KW-1133">Transmembrane helix</keyword>
<evidence type="ECO:0000313" key="3">
    <source>
        <dbReference type="Proteomes" id="UP000466931"/>
    </source>
</evidence>
<feature type="transmembrane region" description="Helical" evidence="1">
    <location>
        <begin position="60"/>
        <end position="82"/>
    </location>
</feature>
<keyword evidence="1" id="KW-0812">Transmembrane</keyword>
<organism evidence="2 3">
    <name type="scientific">Mycolicibacterium confluentis</name>
    <dbReference type="NCBI Taxonomy" id="28047"/>
    <lineage>
        <taxon>Bacteria</taxon>
        <taxon>Bacillati</taxon>
        <taxon>Actinomycetota</taxon>
        <taxon>Actinomycetes</taxon>
        <taxon>Mycobacteriales</taxon>
        <taxon>Mycobacteriaceae</taxon>
        <taxon>Mycolicibacterium</taxon>
    </lineage>
</organism>
<evidence type="ECO:0000256" key="1">
    <source>
        <dbReference type="SAM" id="Phobius"/>
    </source>
</evidence>
<dbReference type="Proteomes" id="UP000466931">
    <property type="component" value="Chromosome"/>
</dbReference>
<protein>
    <submittedName>
        <fullName evidence="2">Uncharacterized protein</fullName>
    </submittedName>
</protein>
<dbReference type="RefSeq" id="WP_085156121.1">
    <property type="nucleotide sequence ID" value="NZ_AP022612.1"/>
</dbReference>